<evidence type="ECO:0000313" key="4">
    <source>
        <dbReference type="Proteomes" id="UP001151081"/>
    </source>
</evidence>
<dbReference type="InterPro" id="IPR036291">
    <property type="entry name" value="NAD(P)-bd_dom_sf"/>
</dbReference>
<dbReference type="SUPFAM" id="SSF51735">
    <property type="entry name" value="NAD(P)-binding Rossmann-fold domains"/>
    <property type="match status" value="1"/>
</dbReference>
<comment type="similarity">
    <text evidence="1">Belongs to the short-chain dehydrogenases/reductases (SDR) family.</text>
</comment>
<keyword evidence="4" id="KW-1185">Reference proteome</keyword>
<evidence type="ECO:0000259" key="2">
    <source>
        <dbReference type="SMART" id="SM00822"/>
    </source>
</evidence>
<dbReference type="RefSeq" id="WP_272428347.1">
    <property type="nucleotide sequence ID" value="NZ_JAGTJJ010000103.1"/>
</dbReference>
<dbReference type="InterPro" id="IPR020904">
    <property type="entry name" value="Sc_DH/Rdtase_CS"/>
</dbReference>
<dbReference type="PANTHER" id="PTHR42879:SF2">
    <property type="entry name" value="3-OXOACYL-[ACYL-CARRIER-PROTEIN] REDUCTASE FABG"/>
    <property type="match status" value="1"/>
</dbReference>
<dbReference type="InterPro" id="IPR057326">
    <property type="entry name" value="KR_dom"/>
</dbReference>
<accession>A0A9X3XJF3</accession>
<dbReference type="Pfam" id="PF13561">
    <property type="entry name" value="adh_short_C2"/>
    <property type="match status" value="1"/>
</dbReference>
<dbReference type="EMBL" id="JAGTJJ010000103">
    <property type="protein sequence ID" value="MDC3989291.1"/>
    <property type="molecule type" value="Genomic_DNA"/>
</dbReference>
<proteinExistence type="inferred from homology"/>
<name>A0A9X3XJF3_9BACT</name>
<dbReference type="PROSITE" id="PS00061">
    <property type="entry name" value="ADH_SHORT"/>
    <property type="match status" value="1"/>
</dbReference>
<dbReference type="SMART" id="SM00822">
    <property type="entry name" value="PKS_KR"/>
    <property type="match status" value="1"/>
</dbReference>
<dbReference type="FunFam" id="3.40.50.720:FF:000084">
    <property type="entry name" value="Short-chain dehydrogenase reductase"/>
    <property type="match status" value="1"/>
</dbReference>
<dbReference type="InterPro" id="IPR050259">
    <property type="entry name" value="SDR"/>
</dbReference>
<gene>
    <name evidence="3" type="ORF">KEG57_53000</name>
</gene>
<dbReference type="PANTHER" id="PTHR42879">
    <property type="entry name" value="3-OXOACYL-(ACYL-CARRIER-PROTEIN) REDUCTASE"/>
    <property type="match status" value="1"/>
</dbReference>
<dbReference type="Proteomes" id="UP001151081">
    <property type="component" value="Unassembled WGS sequence"/>
</dbReference>
<evidence type="ECO:0000256" key="1">
    <source>
        <dbReference type="ARBA" id="ARBA00006484"/>
    </source>
</evidence>
<evidence type="ECO:0000313" key="3">
    <source>
        <dbReference type="EMBL" id="MDC3989291.1"/>
    </source>
</evidence>
<protein>
    <submittedName>
        <fullName evidence="3">SDR family oxidoreductase</fullName>
    </submittedName>
</protein>
<sequence length="261" mass="27531">MNNEKKIKKTACITGAGRGIGKAVALRLAEEGYELALVARSEEQLAATAEEVRRAGGSASIHVCDVRSPEAIVTAVRNAIERWNGISLLVNNAGRGGGGPTASTSDELWREIIETNLDSVFYTTKAVLNHNPPDTLKTILSISSTGGKQGVVYAAAYSASKHGIIGFTKSLGLELAPKGITVNAVCPGFVETDLAAKARSGYAGIWGVSTDEAKRRIEQRVPIGRYIEPEEVADMVAYLASDRARGITAQAINICGGLGNY</sequence>
<dbReference type="GO" id="GO:0032787">
    <property type="term" value="P:monocarboxylic acid metabolic process"/>
    <property type="evidence" value="ECO:0007669"/>
    <property type="project" value="UniProtKB-ARBA"/>
</dbReference>
<feature type="domain" description="Ketoreductase" evidence="2">
    <location>
        <begin position="9"/>
        <end position="188"/>
    </location>
</feature>
<dbReference type="AlphaFoldDB" id="A0A9X3XJF3"/>
<dbReference type="PRINTS" id="PR00080">
    <property type="entry name" value="SDRFAMILY"/>
</dbReference>
<dbReference type="InterPro" id="IPR002347">
    <property type="entry name" value="SDR_fam"/>
</dbReference>
<dbReference type="Gene3D" id="3.40.50.720">
    <property type="entry name" value="NAD(P)-binding Rossmann-like Domain"/>
    <property type="match status" value="1"/>
</dbReference>
<organism evidence="3 4">
    <name type="scientific">Polyangium jinanense</name>
    <dbReference type="NCBI Taxonomy" id="2829994"/>
    <lineage>
        <taxon>Bacteria</taxon>
        <taxon>Pseudomonadati</taxon>
        <taxon>Myxococcota</taxon>
        <taxon>Polyangia</taxon>
        <taxon>Polyangiales</taxon>
        <taxon>Polyangiaceae</taxon>
        <taxon>Polyangium</taxon>
    </lineage>
</organism>
<dbReference type="PRINTS" id="PR00081">
    <property type="entry name" value="GDHRDH"/>
</dbReference>
<comment type="caution">
    <text evidence="3">The sequence shown here is derived from an EMBL/GenBank/DDBJ whole genome shotgun (WGS) entry which is preliminary data.</text>
</comment>
<reference evidence="3 4" key="1">
    <citation type="submission" date="2021-04" db="EMBL/GenBank/DDBJ databases">
        <title>Genome analysis of Polyangium sp.</title>
        <authorList>
            <person name="Li Y."/>
            <person name="Wang J."/>
        </authorList>
    </citation>
    <scope>NUCLEOTIDE SEQUENCE [LARGE SCALE GENOMIC DNA]</scope>
    <source>
        <strain evidence="3 4">SDU14</strain>
    </source>
</reference>